<proteinExistence type="predicted"/>
<evidence type="ECO:0000313" key="3">
    <source>
        <dbReference type="Proteomes" id="UP000061569"/>
    </source>
</evidence>
<protein>
    <submittedName>
        <fullName evidence="2">Uncharacterized protein</fullName>
    </submittedName>
</protein>
<accession>A0A0S2DII5</accession>
<dbReference type="EMBL" id="CP013140">
    <property type="protein sequence ID" value="ALN58346.1"/>
    <property type="molecule type" value="Genomic_DNA"/>
</dbReference>
<reference evidence="2 3" key="1">
    <citation type="submission" date="2015-11" db="EMBL/GenBank/DDBJ databases">
        <title>Genome sequences of Lysobacter enzymogenes strain C3 and Lysobacter antibioticus ATCC 29479.</title>
        <authorList>
            <person name="Kobayashi D.Y."/>
        </authorList>
    </citation>
    <scope>NUCLEOTIDE SEQUENCE [LARGE SCALE GENOMIC DNA]</scope>
    <source>
        <strain evidence="2 3">C3</strain>
    </source>
</reference>
<feature type="compositionally biased region" description="Gly residues" evidence="1">
    <location>
        <begin position="1"/>
        <end position="20"/>
    </location>
</feature>
<dbReference type="AlphaFoldDB" id="A0A0S2DII5"/>
<sequence>MRFPPGGAGDGAGARSGGPRPGRDAAGSRRLGRNRRPPRRRAADL</sequence>
<evidence type="ECO:0000256" key="1">
    <source>
        <dbReference type="SAM" id="MobiDB-lite"/>
    </source>
</evidence>
<dbReference type="KEGG" id="lez:GLE_2998"/>
<name>A0A0S2DII5_LYSEN</name>
<feature type="region of interest" description="Disordered" evidence="1">
    <location>
        <begin position="1"/>
        <end position="45"/>
    </location>
</feature>
<evidence type="ECO:0000313" key="2">
    <source>
        <dbReference type="EMBL" id="ALN58346.1"/>
    </source>
</evidence>
<gene>
    <name evidence="2" type="ORF">GLE_2998</name>
</gene>
<dbReference type="PATRIC" id="fig|69.6.peg.2959"/>
<dbReference type="Proteomes" id="UP000061569">
    <property type="component" value="Chromosome"/>
</dbReference>
<feature type="compositionally biased region" description="Basic residues" evidence="1">
    <location>
        <begin position="30"/>
        <end position="45"/>
    </location>
</feature>
<organism evidence="2 3">
    <name type="scientific">Lysobacter enzymogenes</name>
    <dbReference type="NCBI Taxonomy" id="69"/>
    <lineage>
        <taxon>Bacteria</taxon>
        <taxon>Pseudomonadati</taxon>
        <taxon>Pseudomonadota</taxon>
        <taxon>Gammaproteobacteria</taxon>
        <taxon>Lysobacterales</taxon>
        <taxon>Lysobacteraceae</taxon>
        <taxon>Lysobacter</taxon>
    </lineage>
</organism>